<reference evidence="1 2" key="1">
    <citation type="submission" date="2017-09" db="EMBL/GenBank/DDBJ databases">
        <title>Depth-based differentiation of microbial function through sediment-hosted aquifers and enrichment of novel symbionts in the deep terrestrial subsurface.</title>
        <authorList>
            <person name="Probst A.J."/>
            <person name="Ladd B."/>
            <person name="Jarett J.K."/>
            <person name="Geller-Mcgrath D.E."/>
            <person name="Sieber C.M."/>
            <person name="Emerson J.B."/>
            <person name="Anantharaman K."/>
            <person name="Thomas B.C."/>
            <person name="Malmstrom R."/>
            <person name="Stieglmeier M."/>
            <person name="Klingl A."/>
            <person name="Woyke T."/>
            <person name="Ryan C.M."/>
            <person name="Banfield J.F."/>
        </authorList>
    </citation>
    <scope>NUCLEOTIDE SEQUENCE [LARGE SCALE GENOMIC DNA]</scope>
    <source>
        <strain evidence="1">CG23_combo_of_CG06-09_8_20_14_all_36_12</strain>
    </source>
</reference>
<protein>
    <submittedName>
        <fullName evidence="1">Uncharacterized protein</fullName>
    </submittedName>
</protein>
<feature type="non-terminal residue" evidence="1">
    <location>
        <position position="119"/>
    </location>
</feature>
<organism evidence="1 2">
    <name type="scientific">Candidatus Nealsonbacteria bacterium CG23_combo_of_CG06-09_8_20_14_all_36_12</name>
    <dbReference type="NCBI Taxonomy" id="1974718"/>
    <lineage>
        <taxon>Bacteria</taxon>
        <taxon>Candidatus Nealsoniibacteriota</taxon>
    </lineage>
</organism>
<proteinExistence type="predicted"/>
<dbReference type="Proteomes" id="UP000228681">
    <property type="component" value="Unassembled WGS sequence"/>
</dbReference>
<dbReference type="AlphaFoldDB" id="A0A2G9Z041"/>
<comment type="caution">
    <text evidence="1">The sequence shown here is derived from an EMBL/GenBank/DDBJ whole genome shotgun (WGS) entry which is preliminary data.</text>
</comment>
<evidence type="ECO:0000313" key="2">
    <source>
        <dbReference type="Proteomes" id="UP000228681"/>
    </source>
</evidence>
<accession>A0A2G9Z041</accession>
<dbReference type="EMBL" id="PCRS01000037">
    <property type="protein sequence ID" value="PIP24837.1"/>
    <property type="molecule type" value="Genomic_DNA"/>
</dbReference>
<gene>
    <name evidence="1" type="ORF">COX34_02055</name>
</gene>
<sequence>MKNFSKIIIILSIFSLILPNFSFVFAQVEMKTVKMPESIKEAKEMGKGFLGGLPNIFKEIWQEGSRIGIWMYQKALNIWDTYIFPWLDKYVLQKIEKRKPLIEEEFQKEKTEMKKEIKQ</sequence>
<evidence type="ECO:0000313" key="1">
    <source>
        <dbReference type="EMBL" id="PIP24837.1"/>
    </source>
</evidence>
<name>A0A2G9Z041_9BACT</name>